<accession>A0A964V2R3</accession>
<dbReference type="AlphaFoldDB" id="A0A964V2R3"/>
<dbReference type="EMBL" id="JAAAHS010000418">
    <property type="protein sequence ID" value="NBE56085.1"/>
    <property type="molecule type" value="Genomic_DNA"/>
</dbReference>
<sequence length="88" mass="9453">MAVDRRPNARLRALLAEAGWSNEQCARAVNAAGAEIGLVLRYDRTSVAHWLTGTQPRPPVPQLLAETLSRRLGRVATPAGAGFTQHPA</sequence>
<evidence type="ECO:0000313" key="1">
    <source>
        <dbReference type="EMBL" id="NBE56085.1"/>
    </source>
</evidence>
<evidence type="ECO:0000313" key="2">
    <source>
        <dbReference type="Proteomes" id="UP000598297"/>
    </source>
</evidence>
<gene>
    <name evidence="1" type="ORF">GUY60_32550</name>
</gene>
<evidence type="ECO:0008006" key="3">
    <source>
        <dbReference type="Google" id="ProtNLM"/>
    </source>
</evidence>
<comment type="caution">
    <text evidence="1">The sequence shown here is derived from an EMBL/GenBank/DDBJ whole genome shotgun (WGS) entry which is preliminary data.</text>
</comment>
<reference evidence="1" key="1">
    <citation type="submission" date="2020-01" db="EMBL/GenBank/DDBJ databases">
        <title>Whole-genome analyses of novel actinobacteria.</title>
        <authorList>
            <person name="Sahin N."/>
        </authorList>
    </citation>
    <scope>NUCLEOTIDE SEQUENCE</scope>
    <source>
        <strain evidence="1">YC537</strain>
    </source>
</reference>
<keyword evidence="2" id="KW-1185">Reference proteome</keyword>
<protein>
    <recommendedName>
        <fullName evidence="3">Transcriptional regulator</fullName>
    </recommendedName>
</protein>
<proteinExistence type="predicted"/>
<feature type="non-terminal residue" evidence="1">
    <location>
        <position position="88"/>
    </location>
</feature>
<organism evidence="1 2">
    <name type="scientific">Streptomyces boluensis</name>
    <dbReference type="NCBI Taxonomy" id="1775135"/>
    <lineage>
        <taxon>Bacteria</taxon>
        <taxon>Bacillati</taxon>
        <taxon>Actinomycetota</taxon>
        <taxon>Actinomycetes</taxon>
        <taxon>Kitasatosporales</taxon>
        <taxon>Streptomycetaceae</taxon>
        <taxon>Streptomyces</taxon>
    </lineage>
</organism>
<dbReference type="Proteomes" id="UP000598297">
    <property type="component" value="Unassembled WGS sequence"/>
</dbReference>
<name>A0A964V2R3_9ACTN</name>